<protein>
    <recommendedName>
        <fullName evidence="13">G-protein coupled receptors family 1 profile domain-containing protein</fullName>
    </recommendedName>
</protein>
<evidence type="ECO:0000256" key="7">
    <source>
        <dbReference type="ARBA" id="ARBA00023157"/>
    </source>
</evidence>
<keyword evidence="9" id="KW-0807">Transducer</keyword>
<dbReference type="AlphaFoldDB" id="A0A9D3NL69"/>
<organism evidence="14 15">
    <name type="scientific">Hemibagrus wyckioides</name>
    <dbReference type="NCBI Taxonomy" id="337641"/>
    <lineage>
        <taxon>Eukaryota</taxon>
        <taxon>Metazoa</taxon>
        <taxon>Chordata</taxon>
        <taxon>Craniata</taxon>
        <taxon>Vertebrata</taxon>
        <taxon>Euteleostomi</taxon>
        <taxon>Actinopterygii</taxon>
        <taxon>Neopterygii</taxon>
        <taxon>Teleostei</taxon>
        <taxon>Ostariophysi</taxon>
        <taxon>Siluriformes</taxon>
        <taxon>Bagridae</taxon>
        <taxon>Hemibagrus</taxon>
    </lineage>
</organism>
<keyword evidence="15" id="KW-1185">Reference proteome</keyword>
<comment type="subcellular location">
    <subcellularLocation>
        <location evidence="1">Membrane</location>
        <topology evidence="1">Multi-pass membrane protein</topology>
    </subcellularLocation>
</comment>
<feature type="transmembrane region" description="Helical" evidence="12">
    <location>
        <begin position="137"/>
        <end position="161"/>
    </location>
</feature>
<feature type="compositionally biased region" description="Low complexity" evidence="11">
    <location>
        <begin position="94"/>
        <end position="104"/>
    </location>
</feature>
<dbReference type="PANTHER" id="PTHR24225">
    <property type="entry name" value="CHEMOTACTIC RECEPTOR"/>
    <property type="match status" value="1"/>
</dbReference>
<evidence type="ECO:0000313" key="14">
    <source>
        <dbReference type="EMBL" id="KAG7325616.1"/>
    </source>
</evidence>
<dbReference type="EMBL" id="JAHKSW010000012">
    <property type="protein sequence ID" value="KAG7325616.1"/>
    <property type="molecule type" value="Genomic_DNA"/>
</dbReference>
<dbReference type="Pfam" id="PF00001">
    <property type="entry name" value="7tm_1"/>
    <property type="match status" value="1"/>
</dbReference>
<feature type="transmembrane region" description="Helical" evidence="12">
    <location>
        <begin position="173"/>
        <end position="194"/>
    </location>
</feature>
<dbReference type="Gene3D" id="1.20.1070.10">
    <property type="entry name" value="Rhodopsin 7-helix transmembrane proteins"/>
    <property type="match status" value="1"/>
</dbReference>
<dbReference type="InterPro" id="IPR000826">
    <property type="entry name" value="Formyl_rcpt-rel"/>
</dbReference>
<sequence length="453" mass="50322">MPGGPAFISMTQALELPQSADGLLASPHPLADSPLEKSLTPETLCYDNIVILHLSMDLQDVDGPFLVRSSALAGNTRSHCKGKQIQKQNKRNKNSNSPTTNKTYSRMTSTDRFILLPDAEASSKNGKTTVDIEAVTAYITIVFYTITVLFGITGNAVVIWMTGFRLKASVTNVWLANLAVADLIFCLTRVTSLIKKLFYDYWPFGVFLCKFNGFFKYTNMFCSVFILAVISLDRAVCVWQPVFSRQRRTLCAARLISVGVWMVAVIFSAPYYVYRQVYTGKNNFSKCGVEVPESPEGDNRTKLALYSIRFLCGFLLPFLVILICYVLAGLGIQRTRILQKSRPLRILAGLVCAFFLCWGPYHFLLLAKMVDSKSQAVKVGLPIASGIAYINSCVNPILYFCMGLDKRRRFKQSLSRVYARALAEDFEGQTSQSKDTGSGTVEDGPVSGELQES</sequence>
<feature type="compositionally biased region" description="Basic residues" evidence="11">
    <location>
        <begin position="78"/>
        <end position="93"/>
    </location>
</feature>
<dbReference type="FunFam" id="1.20.1070.10:FF:000034">
    <property type="entry name" value="G-protein coupled receptor 1"/>
    <property type="match status" value="1"/>
</dbReference>
<evidence type="ECO:0000256" key="1">
    <source>
        <dbReference type="ARBA" id="ARBA00004141"/>
    </source>
</evidence>
<accession>A0A9D3NL69</accession>
<dbReference type="GO" id="GO:0004930">
    <property type="term" value="F:G protein-coupled receptor activity"/>
    <property type="evidence" value="ECO:0007669"/>
    <property type="project" value="UniProtKB-KW"/>
</dbReference>
<dbReference type="PRINTS" id="PR00237">
    <property type="entry name" value="GPCRRHODOPSN"/>
</dbReference>
<evidence type="ECO:0000259" key="13">
    <source>
        <dbReference type="PROSITE" id="PS50262"/>
    </source>
</evidence>
<keyword evidence="6 12" id="KW-0472">Membrane</keyword>
<feature type="transmembrane region" description="Helical" evidence="12">
    <location>
        <begin position="344"/>
        <end position="363"/>
    </location>
</feature>
<dbReference type="GO" id="GO:0005886">
    <property type="term" value="C:plasma membrane"/>
    <property type="evidence" value="ECO:0007669"/>
    <property type="project" value="TreeGrafter"/>
</dbReference>
<evidence type="ECO:0000256" key="4">
    <source>
        <dbReference type="ARBA" id="ARBA00022989"/>
    </source>
</evidence>
<evidence type="ECO:0000256" key="2">
    <source>
        <dbReference type="ARBA" id="ARBA00022500"/>
    </source>
</evidence>
<evidence type="ECO:0000256" key="12">
    <source>
        <dbReference type="SAM" id="Phobius"/>
    </source>
</evidence>
<dbReference type="CDD" id="cd14974">
    <property type="entry name" value="7tmA_Anaphylatoxin_R-like"/>
    <property type="match status" value="1"/>
</dbReference>
<dbReference type="GO" id="GO:0004875">
    <property type="term" value="F:complement receptor activity"/>
    <property type="evidence" value="ECO:0007669"/>
    <property type="project" value="TreeGrafter"/>
</dbReference>
<comment type="caution">
    <text evidence="14">The sequence shown here is derived from an EMBL/GenBank/DDBJ whole genome shotgun (WGS) entry which is preliminary data.</text>
</comment>
<evidence type="ECO:0000256" key="8">
    <source>
        <dbReference type="ARBA" id="ARBA00023170"/>
    </source>
</evidence>
<dbReference type="SUPFAM" id="SSF81321">
    <property type="entry name" value="Family A G protein-coupled receptor-like"/>
    <property type="match status" value="1"/>
</dbReference>
<proteinExistence type="inferred from homology"/>
<dbReference type="PANTHER" id="PTHR24225:SF48">
    <property type="entry name" value="C3A ANAPHYLATOXIN CHEMOTACTIC RECEPTOR-RELATED"/>
    <property type="match status" value="1"/>
</dbReference>
<keyword evidence="8" id="KW-0675">Receptor</keyword>
<evidence type="ECO:0000256" key="10">
    <source>
        <dbReference type="ARBA" id="ARBA00025736"/>
    </source>
</evidence>
<feature type="region of interest" description="Disordered" evidence="11">
    <location>
        <begin position="77"/>
        <end position="104"/>
    </location>
</feature>
<comment type="similarity">
    <text evidence="10">Belongs to the chemokine-like receptor (CMKLR) family.</text>
</comment>
<evidence type="ECO:0000256" key="6">
    <source>
        <dbReference type="ARBA" id="ARBA00023136"/>
    </source>
</evidence>
<evidence type="ECO:0000313" key="15">
    <source>
        <dbReference type="Proteomes" id="UP000824219"/>
    </source>
</evidence>
<dbReference type="Proteomes" id="UP000824219">
    <property type="component" value="Linkage Group LG12"/>
</dbReference>
<feature type="compositionally biased region" description="Polar residues" evidence="11">
    <location>
        <begin position="428"/>
        <end position="439"/>
    </location>
</feature>
<feature type="transmembrane region" description="Helical" evidence="12">
    <location>
        <begin position="383"/>
        <end position="402"/>
    </location>
</feature>
<gene>
    <name evidence="14" type="ORF">KOW79_010541</name>
</gene>
<keyword evidence="4 12" id="KW-1133">Transmembrane helix</keyword>
<evidence type="ECO:0000256" key="9">
    <source>
        <dbReference type="ARBA" id="ARBA00023224"/>
    </source>
</evidence>
<dbReference type="PRINTS" id="PR00526">
    <property type="entry name" value="FMETLEUPHER"/>
</dbReference>
<dbReference type="OrthoDB" id="10044919at2759"/>
<keyword evidence="7" id="KW-1015">Disulfide bond</keyword>
<evidence type="ECO:0000256" key="5">
    <source>
        <dbReference type="ARBA" id="ARBA00023040"/>
    </source>
</evidence>
<feature type="transmembrane region" description="Helical" evidence="12">
    <location>
        <begin position="252"/>
        <end position="274"/>
    </location>
</feature>
<feature type="transmembrane region" description="Helical" evidence="12">
    <location>
        <begin position="308"/>
        <end position="332"/>
    </location>
</feature>
<keyword evidence="2" id="KW-0145">Chemotaxis</keyword>
<feature type="region of interest" description="Disordered" evidence="11">
    <location>
        <begin position="425"/>
        <end position="453"/>
    </location>
</feature>
<reference evidence="14 15" key="1">
    <citation type="submission" date="2021-06" db="EMBL/GenBank/DDBJ databases">
        <title>Chromosome-level genome assembly of the red-tail catfish (Hemibagrus wyckioides).</title>
        <authorList>
            <person name="Shao F."/>
        </authorList>
    </citation>
    <scope>NUCLEOTIDE SEQUENCE [LARGE SCALE GENOMIC DNA]</scope>
    <source>
        <strain evidence="14">EC202008001</strain>
        <tissue evidence="14">Blood</tissue>
    </source>
</reference>
<dbReference type="GO" id="GO:0006935">
    <property type="term" value="P:chemotaxis"/>
    <property type="evidence" value="ECO:0007669"/>
    <property type="project" value="UniProtKB-KW"/>
</dbReference>
<dbReference type="GO" id="GO:0007204">
    <property type="term" value="P:positive regulation of cytosolic calcium ion concentration"/>
    <property type="evidence" value="ECO:0007669"/>
    <property type="project" value="TreeGrafter"/>
</dbReference>
<dbReference type="PROSITE" id="PS50262">
    <property type="entry name" value="G_PROTEIN_RECEP_F1_2"/>
    <property type="match status" value="1"/>
</dbReference>
<dbReference type="GO" id="GO:0007200">
    <property type="term" value="P:phospholipase C-activating G protein-coupled receptor signaling pathway"/>
    <property type="evidence" value="ECO:0007669"/>
    <property type="project" value="TreeGrafter"/>
</dbReference>
<feature type="domain" description="G-protein coupled receptors family 1 profile" evidence="13">
    <location>
        <begin position="154"/>
        <end position="399"/>
    </location>
</feature>
<feature type="transmembrane region" description="Helical" evidence="12">
    <location>
        <begin position="214"/>
        <end position="232"/>
    </location>
</feature>
<evidence type="ECO:0000256" key="11">
    <source>
        <dbReference type="SAM" id="MobiDB-lite"/>
    </source>
</evidence>
<evidence type="ECO:0000256" key="3">
    <source>
        <dbReference type="ARBA" id="ARBA00022692"/>
    </source>
</evidence>
<dbReference type="InterPro" id="IPR017452">
    <property type="entry name" value="GPCR_Rhodpsn_7TM"/>
</dbReference>
<dbReference type="GO" id="GO:0006954">
    <property type="term" value="P:inflammatory response"/>
    <property type="evidence" value="ECO:0007669"/>
    <property type="project" value="TreeGrafter"/>
</dbReference>
<dbReference type="InterPro" id="IPR000276">
    <property type="entry name" value="GPCR_Rhodpsn"/>
</dbReference>
<name>A0A9D3NL69_9TELE</name>
<keyword evidence="3 12" id="KW-0812">Transmembrane</keyword>
<keyword evidence="5" id="KW-0297">G-protein coupled receptor</keyword>